<dbReference type="GO" id="GO:0005988">
    <property type="term" value="P:lactose metabolic process"/>
    <property type="evidence" value="ECO:0007669"/>
    <property type="project" value="UniProtKB-KW"/>
</dbReference>
<dbReference type="Pfam" id="PF00294">
    <property type="entry name" value="PfkB"/>
    <property type="match status" value="1"/>
</dbReference>
<dbReference type="GO" id="GO:2001059">
    <property type="term" value="P:D-tagatose 6-phosphate catabolic process"/>
    <property type="evidence" value="ECO:0007669"/>
    <property type="project" value="UniProtKB-UniPathway"/>
</dbReference>
<dbReference type="AlphaFoldDB" id="A0A4Y9A7F2"/>
<protein>
    <recommendedName>
        <fullName evidence="6">Tagatose-6-phosphate kinase</fullName>
        <ecNumber evidence="6">2.7.1.144</ecNumber>
    </recommendedName>
</protein>
<dbReference type="Gene3D" id="3.40.1190.20">
    <property type="match status" value="1"/>
</dbReference>
<dbReference type="PANTHER" id="PTHR46566">
    <property type="entry name" value="1-PHOSPHOFRUCTOKINASE-RELATED"/>
    <property type="match status" value="1"/>
</dbReference>
<comment type="pathway">
    <text evidence="6">Carbohydrate metabolism; D-tagatose 6-phosphate degradation; D-glyceraldehyde 3-phosphate and glycerone phosphate from D-tagatose 6-phosphate: step 1/2.</text>
</comment>
<evidence type="ECO:0000259" key="7">
    <source>
        <dbReference type="Pfam" id="PF00294"/>
    </source>
</evidence>
<accession>A0A4Y9A7F2</accession>
<comment type="similarity">
    <text evidence="6">Belongs to the carbohydrate kinase PfkB family. LacC subfamily.</text>
</comment>
<dbReference type="InterPro" id="IPR011611">
    <property type="entry name" value="PfkB_dom"/>
</dbReference>
<dbReference type="EMBL" id="SRHY01000043">
    <property type="protein sequence ID" value="TFJ91679.1"/>
    <property type="molecule type" value="Genomic_DNA"/>
</dbReference>
<evidence type="ECO:0000313" key="8">
    <source>
        <dbReference type="EMBL" id="TFJ91679.1"/>
    </source>
</evidence>
<evidence type="ECO:0000256" key="3">
    <source>
        <dbReference type="ARBA" id="ARBA00022741"/>
    </source>
</evidence>
<comment type="similarity">
    <text evidence="1">Belongs to the carbohydrate kinase pfkB family.</text>
</comment>
<keyword evidence="3 6" id="KW-0547">Nucleotide-binding</keyword>
<dbReference type="CDD" id="cd01164">
    <property type="entry name" value="FruK_PfkB_like"/>
    <property type="match status" value="1"/>
</dbReference>
<evidence type="ECO:0000256" key="1">
    <source>
        <dbReference type="ARBA" id="ARBA00005380"/>
    </source>
</evidence>
<keyword evidence="9" id="KW-1185">Reference proteome</keyword>
<keyword evidence="2 6" id="KW-0808">Transferase</keyword>
<dbReference type="InterPro" id="IPR029056">
    <property type="entry name" value="Ribokinase-like"/>
</dbReference>
<organism evidence="8 9">
    <name type="scientific">Lentibacillus salicampi</name>
    <dbReference type="NCBI Taxonomy" id="175306"/>
    <lineage>
        <taxon>Bacteria</taxon>
        <taxon>Bacillati</taxon>
        <taxon>Bacillota</taxon>
        <taxon>Bacilli</taxon>
        <taxon>Bacillales</taxon>
        <taxon>Bacillaceae</taxon>
        <taxon>Lentibacillus</taxon>
    </lineage>
</organism>
<comment type="caution">
    <text evidence="8">The sequence shown here is derived from an EMBL/GenBank/DDBJ whole genome shotgun (WGS) entry which is preliminary data.</text>
</comment>
<keyword evidence="6" id="KW-0423">Lactose metabolism</keyword>
<keyword evidence="4 8" id="KW-0418">Kinase</keyword>
<dbReference type="NCBIfam" id="TIGR03168">
    <property type="entry name" value="1-PFK"/>
    <property type="match status" value="1"/>
</dbReference>
<gene>
    <name evidence="8" type="ORF">E4U82_16525</name>
</gene>
<proteinExistence type="inferred from homology"/>
<dbReference type="SUPFAM" id="SSF53613">
    <property type="entry name" value="Ribokinase-like"/>
    <property type="match status" value="1"/>
</dbReference>
<reference evidence="8 9" key="1">
    <citation type="submission" date="2019-03" db="EMBL/GenBank/DDBJ databases">
        <title>Genome sequence of Lentibacillus salicampi ATCC BAA-719.</title>
        <authorList>
            <person name="Maclea K.S."/>
            <person name="Simoes Junior M."/>
        </authorList>
    </citation>
    <scope>NUCLEOTIDE SEQUENCE [LARGE SCALE GENOMIC DNA]</scope>
    <source>
        <strain evidence="8 9">ATCC BAA-719</strain>
    </source>
</reference>
<sequence>MIHVVCPNPALDRSIFLDEFTQDSVNRAKKSIDVLGGKGFNVIRSFLVQNKPFFQISTFLGGYTGSQLQKMITDAKIDSTVTEIKETTRICSIIVDESSGQVHVINEKGPHIDEDEEKHFVEKLISKVKPNDFAIFSGSLPSNVDKSFYYYLIHELEKKGAKCLLDSSGDYLKEGIKAEPWLVKINKFEFFDLFGSAKSEHNLESLIEQLNNVTLSSNFIITLGDKGSVAKINKKLYRVEIPTIKAKNPTASGDIFLGAFTKELEKNTDPMEALKTASAYSMANCLYWYPHIEESDIVTYKDKVEVIELGG</sequence>
<dbReference type="InterPro" id="IPR017583">
    <property type="entry name" value="Tagatose/fructose_Pkinase"/>
</dbReference>
<dbReference type="Proteomes" id="UP000298484">
    <property type="component" value="Unassembled WGS sequence"/>
</dbReference>
<dbReference type="RefSeq" id="WP_135111280.1">
    <property type="nucleotide sequence ID" value="NZ_SRHY01000043.1"/>
</dbReference>
<name>A0A4Y9A7F2_9BACI</name>
<dbReference type="UniPathway" id="UPA00704">
    <property type="reaction ID" value="UER00715"/>
</dbReference>
<dbReference type="OrthoDB" id="9801219at2"/>
<dbReference type="PANTHER" id="PTHR46566:SF2">
    <property type="entry name" value="ATP-DEPENDENT 6-PHOSPHOFRUCTOKINASE ISOZYME 2"/>
    <property type="match status" value="1"/>
</dbReference>
<dbReference type="GO" id="GO:0009024">
    <property type="term" value="F:tagatose-6-phosphate kinase activity"/>
    <property type="evidence" value="ECO:0007669"/>
    <property type="project" value="UniProtKB-EC"/>
</dbReference>
<evidence type="ECO:0000256" key="5">
    <source>
        <dbReference type="ARBA" id="ARBA00022840"/>
    </source>
</evidence>
<keyword evidence="5 6" id="KW-0067">ATP-binding</keyword>
<dbReference type="GO" id="GO:0005524">
    <property type="term" value="F:ATP binding"/>
    <property type="evidence" value="ECO:0007669"/>
    <property type="project" value="UniProtKB-KW"/>
</dbReference>
<evidence type="ECO:0000256" key="6">
    <source>
        <dbReference type="PIRNR" id="PIRNR000535"/>
    </source>
</evidence>
<evidence type="ECO:0000313" key="9">
    <source>
        <dbReference type="Proteomes" id="UP000298484"/>
    </source>
</evidence>
<feature type="domain" description="Carbohydrate kinase PfkB" evidence="7">
    <location>
        <begin position="16"/>
        <end position="285"/>
    </location>
</feature>
<evidence type="ECO:0000256" key="4">
    <source>
        <dbReference type="ARBA" id="ARBA00022777"/>
    </source>
</evidence>
<comment type="catalytic activity">
    <reaction evidence="6">
        <text>D-tagatofuranose 6-phosphate + ATP = D-tagatofuranose 1,6-bisphosphate + ADP + H(+)</text>
        <dbReference type="Rhea" id="RHEA:12420"/>
        <dbReference type="ChEBI" id="CHEBI:15378"/>
        <dbReference type="ChEBI" id="CHEBI:30616"/>
        <dbReference type="ChEBI" id="CHEBI:58694"/>
        <dbReference type="ChEBI" id="CHEBI:58695"/>
        <dbReference type="ChEBI" id="CHEBI:456216"/>
        <dbReference type="EC" id="2.7.1.144"/>
    </reaction>
</comment>
<dbReference type="PIRSF" id="PIRSF000535">
    <property type="entry name" value="1PFK/6PFK/LacC"/>
    <property type="match status" value="1"/>
</dbReference>
<evidence type="ECO:0000256" key="2">
    <source>
        <dbReference type="ARBA" id="ARBA00022679"/>
    </source>
</evidence>
<dbReference type="EC" id="2.7.1.144" evidence="6"/>